<proteinExistence type="predicted"/>
<keyword evidence="3" id="KW-1185">Reference proteome</keyword>
<dbReference type="InterPro" id="IPR049043">
    <property type="entry name" value="WHD_RIOX1"/>
</dbReference>
<dbReference type="Proteomes" id="UP001176940">
    <property type="component" value="Unassembled WGS sequence"/>
</dbReference>
<reference evidence="2" key="1">
    <citation type="submission" date="2023-07" db="EMBL/GenBank/DDBJ databases">
        <authorList>
            <person name="Stuckert A."/>
        </authorList>
    </citation>
    <scope>NUCLEOTIDE SEQUENCE</scope>
</reference>
<evidence type="ECO:0000313" key="2">
    <source>
        <dbReference type="EMBL" id="CAJ0946464.1"/>
    </source>
</evidence>
<gene>
    <name evidence="2" type="ORF">RIMI_LOCUS11303924</name>
</gene>
<comment type="caution">
    <text evidence="2">The sequence shown here is derived from an EMBL/GenBank/DDBJ whole genome shotgun (WGS) entry which is preliminary data.</text>
</comment>
<evidence type="ECO:0000259" key="1">
    <source>
        <dbReference type="Pfam" id="PF21233"/>
    </source>
</evidence>
<feature type="domain" description="RIOX1/NO66-like C-terminal winged helix" evidence="1">
    <location>
        <begin position="67"/>
        <end position="187"/>
    </location>
</feature>
<protein>
    <recommendedName>
        <fullName evidence="1">RIOX1/NO66-like C-terminal winged helix domain-containing protein</fullName>
    </recommendedName>
</protein>
<dbReference type="Pfam" id="PF21233">
    <property type="entry name" value="WHD_RIOX1"/>
    <property type="match status" value="1"/>
</dbReference>
<organism evidence="2 3">
    <name type="scientific">Ranitomeya imitator</name>
    <name type="common">mimic poison frog</name>
    <dbReference type="NCBI Taxonomy" id="111125"/>
    <lineage>
        <taxon>Eukaryota</taxon>
        <taxon>Metazoa</taxon>
        <taxon>Chordata</taxon>
        <taxon>Craniata</taxon>
        <taxon>Vertebrata</taxon>
        <taxon>Euteleostomi</taxon>
        <taxon>Amphibia</taxon>
        <taxon>Batrachia</taxon>
        <taxon>Anura</taxon>
        <taxon>Neobatrachia</taxon>
        <taxon>Hyloidea</taxon>
        <taxon>Dendrobatidae</taxon>
        <taxon>Dendrobatinae</taxon>
        <taxon>Ranitomeya</taxon>
    </lineage>
</organism>
<evidence type="ECO:0000313" key="3">
    <source>
        <dbReference type="Proteomes" id="UP001176940"/>
    </source>
</evidence>
<dbReference type="Gene3D" id="3.90.930.40">
    <property type="match status" value="1"/>
</dbReference>
<accession>A0ABN9LRJ1</accession>
<name>A0ABN9LRJ1_9NEOB</name>
<sequence>MQVWEGKFFRLRYHTYRRVSHLAAVAYTHSPVSPNERLGEKDFTVNESDFYKHSDTKYVYLLMGEKRTEKDHSVYGAPARWENGDVTGGIIQLEKDTQIRFLRRGIVRLCSEGEVCLLYYSTENSRVYHQAAPKSMEVDAEHMDAIEYLIHRYPQYATVESLPCEDLDDKLAVANMLFEKGLLTTKERLTPLSRTVETE</sequence>
<dbReference type="EMBL" id="CAUEEQ010025424">
    <property type="protein sequence ID" value="CAJ0946464.1"/>
    <property type="molecule type" value="Genomic_DNA"/>
</dbReference>